<reference evidence="1 2" key="1">
    <citation type="journal article" date="2018" name="New Phytol.">
        <title>Phylogenomics of Endogonaceae and evolution of mycorrhizas within Mucoromycota.</title>
        <authorList>
            <person name="Chang Y."/>
            <person name="Desiro A."/>
            <person name="Na H."/>
            <person name="Sandor L."/>
            <person name="Lipzen A."/>
            <person name="Clum A."/>
            <person name="Barry K."/>
            <person name="Grigoriev I.V."/>
            <person name="Martin F.M."/>
            <person name="Stajich J.E."/>
            <person name="Smith M.E."/>
            <person name="Bonito G."/>
            <person name="Spatafora J.W."/>
        </authorList>
    </citation>
    <scope>NUCLEOTIDE SEQUENCE [LARGE SCALE GENOMIC DNA]</scope>
    <source>
        <strain evidence="1 2">AD002</strain>
    </source>
</reference>
<accession>A0A433Q348</accession>
<comment type="caution">
    <text evidence="1">The sequence shown here is derived from an EMBL/GenBank/DDBJ whole genome shotgun (WGS) entry which is preliminary data.</text>
</comment>
<sequence>MTYFVCHVDESETFLVESYHSGTETVSESLQIKDFKITEGNYKSDVEFRVSRKAAGGSLNIVAKIRFSYEELIVEANGSDKWFLLESYNGSETSYSEFSLGLKIHWQLACRASRHPTVDERVVQLPSDSFTREEMDWMKALFTCVKRSFANSRVKLDTLETERENETKTLRDLLRK</sequence>
<name>A0A433Q348_9FUNG</name>
<keyword evidence="2" id="KW-1185">Reference proteome</keyword>
<evidence type="ECO:0000313" key="1">
    <source>
        <dbReference type="EMBL" id="RUS24241.1"/>
    </source>
</evidence>
<dbReference type="Proteomes" id="UP000274822">
    <property type="component" value="Unassembled WGS sequence"/>
</dbReference>
<proteinExistence type="predicted"/>
<protein>
    <submittedName>
        <fullName evidence="1">Uncharacterized protein</fullName>
    </submittedName>
</protein>
<organism evidence="1 2">
    <name type="scientific">Jimgerdemannia flammicorona</name>
    <dbReference type="NCBI Taxonomy" id="994334"/>
    <lineage>
        <taxon>Eukaryota</taxon>
        <taxon>Fungi</taxon>
        <taxon>Fungi incertae sedis</taxon>
        <taxon>Mucoromycota</taxon>
        <taxon>Mucoromycotina</taxon>
        <taxon>Endogonomycetes</taxon>
        <taxon>Endogonales</taxon>
        <taxon>Endogonaceae</taxon>
        <taxon>Jimgerdemannia</taxon>
    </lineage>
</organism>
<evidence type="ECO:0000313" key="2">
    <source>
        <dbReference type="Proteomes" id="UP000274822"/>
    </source>
</evidence>
<gene>
    <name evidence="1" type="ORF">BC938DRAFT_473899</name>
</gene>
<dbReference type="EMBL" id="RBNJ01016718">
    <property type="protein sequence ID" value="RUS24241.1"/>
    <property type="molecule type" value="Genomic_DNA"/>
</dbReference>
<dbReference type="AlphaFoldDB" id="A0A433Q348"/>